<reference evidence="1 2" key="1">
    <citation type="submission" date="2015-01" db="EMBL/GenBank/DDBJ databases">
        <title>Evolution of Trichinella species and genotypes.</title>
        <authorList>
            <person name="Korhonen P.K."/>
            <person name="Edoardo P."/>
            <person name="Giuseppe L.R."/>
            <person name="Gasser R.B."/>
        </authorList>
    </citation>
    <scope>NUCLEOTIDE SEQUENCE [LARGE SCALE GENOMIC DNA]</scope>
    <source>
        <strain evidence="1">ISS417</strain>
    </source>
</reference>
<dbReference type="AlphaFoldDB" id="A0A0V0TR52"/>
<comment type="caution">
    <text evidence="1">The sequence shown here is derived from an EMBL/GenBank/DDBJ whole genome shotgun (WGS) entry which is preliminary data.</text>
</comment>
<sequence length="81" mass="9040">MVSQSHGIITQIIHDLGNWSIPQDCIPKCTLKLVTCIKEQNKKRNPEAILRKAKEMALNCILPIISGVDVICVQNCKLKIS</sequence>
<name>A0A0V0TR52_9BILA</name>
<gene>
    <name evidence="1" type="ORF">T05_10562</name>
</gene>
<evidence type="ECO:0000313" key="1">
    <source>
        <dbReference type="EMBL" id="KRX41493.1"/>
    </source>
</evidence>
<accession>A0A0V0TR52</accession>
<dbReference type="OrthoDB" id="10591078at2759"/>
<dbReference type="EMBL" id="JYDJ01000169">
    <property type="protein sequence ID" value="KRX41493.1"/>
    <property type="molecule type" value="Genomic_DNA"/>
</dbReference>
<keyword evidence="2" id="KW-1185">Reference proteome</keyword>
<protein>
    <submittedName>
        <fullName evidence="1">Uncharacterized protein</fullName>
    </submittedName>
</protein>
<proteinExistence type="predicted"/>
<organism evidence="1 2">
    <name type="scientific">Trichinella murrelli</name>
    <dbReference type="NCBI Taxonomy" id="144512"/>
    <lineage>
        <taxon>Eukaryota</taxon>
        <taxon>Metazoa</taxon>
        <taxon>Ecdysozoa</taxon>
        <taxon>Nematoda</taxon>
        <taxon>Enoplea</taxon>
        <taxon>Dorylaimia</taxon>
        <taxon>Trichinellida</taxon>
        <taxon>Trichinellidae</taxon>
        <taxon>Trichinella</taxon>
    </lineage>
</organism>
<evidence type="ECO:0000313" key="2">
    <source>
        <dbReference type="Proteomes" id="UP000055048"/>
    </source>
</evidence>
<dbReference type="Proteomes" id="UP000055048">
    <property type="component" value="Unassembled WGS sequence"/>
</dbReference>